<reference evidence="4" key="1">
    <citation type="submission" date="2010-09" db="EMBL/GenBank/DDBJ databases">
        <title>The genome sequence of Geomyces destructans 20631-21.</title>
        <authorList>
            <consortium name="The Broad Institute Genome Sequencing Platform"/>
            <person name="Cuomo C.A."/>
            <person name="Blehert D.S."/>
            <person name="Lorch J.M."/>
            <person name="Young S.K."/>
            <person name="Zeng Q."/>
            <person name="Gargeya S."/>
            <person name="Fitzgerald M."/>
            <person name="Haas B."/>
            <person name="Abouelleil A."/>
            <person name="Alvarado L."/>
            <person name="Arachchi H.M."/>
            <person name="Berlin A."/>
            <person name="Brown A."/>
            <person name="Chapman S.B."/>
            <person name="Chen Z."/>
            <person name="Dunbar C."/>
            <person name="Freedman E."/>
            <person name="Gearin G."/>
            <person name="Gellesch M."/>
            <person name="Goldberg J."/>
            <person name="Griggs A."/>
            <person name="Gujja S."/>
            <person name="Heiman D."/>
            <person name="Howarth C."/>
            <person name="Larson L."/>
            <person name="Lui A."/>
            <person name="MacDonald P.J.P."/>
            <person name="Montmayeur A."/>
            <person name="Murphy C."/>
            <person name="Neiman D."/>
            <person name="Pearson M."/>
            <person name="Priest M."/>
            <person name="Roberts A."/>
            <person name="Saif S."/>
            <person name="Shea T."/>
            <person name="Shenoy N."/>
            <person name="Sisk P."/>
            <person name="Stolte C."/>
            <person name="Sykes S."/>
            <person name="Wortman J."/>
            <person name="Nusbaum C."/>
            <person name="Birren B."/>
        </authorList>
    </citation>
    <scope>NUCLEOTIDE SEQUENCE [LARGE SCALE GENOMIC DNA]</scope>
    <source>
        <strain evidence="4">ATCC MYA-4855 / 20631-21</strain>
    </source>
</reference>
<dbReference type="GO" id="GO:0000272">
    <property type="term" value="P:polysaccharide catabolic process"/>
    <property type="evidence" value="ECO:0007669"/>
    <property type="project" value="UniProtKB-KW"/>
</dbReference>
<protein>
    <submittedName>
        <fullName evidence="3">Uncharacterized protein</fullName>
    </submittedName>
</protein>
<name>L8G1B5_PSED2</name>
<dbReference type="GO" id="GO:0008810">
    <property type="term" value="F:cellulase activity"/>
    <property type="evidence" value="ECO:0007669"/>
    <property type="project" value="InterPro"/>
</dbReference>
<dbReference type="AlphaFoldDB" id="L8G1B5"/>
<dbReference type="InterPro" id="IPR002594">
    <property type="entry name" value="GH12"/>
</dbReference>
<keyword evidence="2" id="KW-0326">Glycosidase</keyword>
<dbReference type="OrthoDB" id="95118at2759"/>
<sequence length="114" mass="12213">MVLKQDTGEKVSAIKSIPSKWSYTYTGTGIVANVAYNLLEPVVRLQRLLKVYSFVAASQISSFDGDLKAFYTYLGSSQGFSSSQYVTSIGAGTEPFVGTNALMKTSGHSVALNV</sequence>
<comment type="similarity">
    <text evidence="1 2">Belongs to the glycosyl hydrolase 12 (cellulase H) family.</text>
</comment>
<dbReference type="VEuPathDB" id="FungiDB:GMDG_08042"/>
<evidence type="ECO:0000256" key="2">
    <source>
        <dbReference type="RuleBase" id="RU361163"/>
    </source>
</evidence>
<dbReference type="InterPro" id="IPR013319">
    <property type="entry name" value="GH11/12"/>
</dbReference>
<dbReference type="STRING" id="658429.L8G1B5"/>
<dbReference type="Pfam" id="PF01670">
    <property type="entry name" value="Glyco_hydro_12"/>
    <property type="match status" value="1"/>
</dbReference>
<dbReference type="PANTHER" id="PTHR34002">
    <property type="entry name" value="BLR1656 PROTEIN"/>
    <property type="match status" value="1"/>
</dbReference>
<organism evidence="3 4">
    <name type="scientific">Pseudogymnoascus destructans (strain ATCC MYA-4855 / 20631-21)</name>
    <name type="common">Bat white-nose syndrome fungus</name>
    <name type="synonym">Geomyces destructans</name>
    <dbReference type="NCBI Taxonomy" id="658429"/>
    <lineage>
        <taxon>Eukaryota</taxon>
        <taxon>Fungi</taxon>
        <taxon>Dikarya</taxon>
        <taxon>Ascomycota</taxon>
        <taxon>Pezizomycotina</taxon>
        <taxon>Leotiomycetes</taxon>
        <taxon>Thelebolales</taxon>
        <taxon>Thelebolaceae</taxon>
        <taxon>Pseudogymnoascus</taxon>
    </lineage>
</organism>
<dbReference type="SUPFAM" id="SSF49899">
    <property type="entry name" value="Concanavalin A-like lectins/glucanases"/>
    <property type="match status" value="1"/>
</dbReference>
<dbReference type="InterPro" id="IPR013320">
    <property type="entry name" value="ConA-like_dom_sf"/>
</dbReference>
<dbReference type="EMBL" id="GL573458">
    <property type="protein sequence ID" value="ELR06569.1"/>
    <property type="molecule type" value="Genomic_DNA"/>
</dbReference>
<evidence type="ECO:0000313" key="4">
    <source>
        <dbReference type="Proteomes" id="UP000011064"/>
    </source>
</evidence>
<evidence type="ECO:0000313" key="3">
    <source>
        <dbReference type="EMBL" id="ELR06569.1"/>
    </source>
</evidence>
<dbReference type="HOGENOM" id="CLU_2122113_0_0_1"/>
<dbReference type="Gene3D" id="2.60.120.180">
    <property type="match status" value="2"/>
</dbReference>
<accession>L8G1B5</accession>
<keyword evidence="2" id="KW-0119">Carbohydrate metabolism</keyword>
<keyword evidence="2" id="KW-0624">Polysaccharide degradation</keyword>
<keyword evidence="2" id="KW-0378">Hydrolase</keyword>
<gene>
    <name evidence="3" type="ORF">GMDG_08042</name>
</gene>
<dbReference type="InParanoid" id="L8G1B5"/>
<dbReference type="PANTHER" id="PTHR34002:SF9">
    <property type="entry name" value="XYLOGLUCAN-SPECIFIC ENDO-BETA-1,4-GLUCANASE A"/>
    <property type="match status" value="1"/>
</dbReference>
<dbReference type="Proteomes" id="UP000011064">
    <property type="component" value="Unassembled WGS sequence"/>
</dbReference>
<evidence type="ECO:0000256" key="1">
    <source>
        <dbReference type="ARBA" id="ARBA00005519"/>
    </source>
</evidence>
<keyword evidence="4" id="KW-1185">Reference proteome</keyword>
<proteinExistence type="inferred from homology"/>